<reference evidence="5" key="1">
    <citation type="submission" date="2016-02" db="EMBL/GenBank/DDBJ databases">
        <title>Genomic sequence of a clinical Staphylococcus hominis isolate.</title>
        <authorList>
            <person name="McClure J.M."/>
            <person name="Zhang K."/>
        </authorList>
    </citation>
    <scope>NUCLEOTIDE SEQUENCE</scope>
    <source>
        <strain evidence="5">C34847</strain>
    </source>
</reference>
<evidence type="ECO:0000256" key="2">
    <source>
        <dbReference type="ARBA" id="ARBA00031870"/>
    </source>
</evidence>
<protein>
    <recommendedName>
        <fullName evidence="2">RNA pseudouridylate synthase</fullName>
    </recommendedName>
    <alternativeName>
        <fullName evidence="3">RNA-uridine isomerase</fullName>
    </alternativeName>
</protein>
<evidence type="ECO:0000259" key="4">
    <source>
        <dbReference type="Pfam" id="PF00849"/>
    </source>
</evidence>
<dbReference type="RefSeq" id="WP_017175809.1">
    <property type="nucleotide sequence ID" value="NZ_CAXOIK010000006.1"/>
</dbReference>
<dbReference type="GO" id="GO:0003723">
    <property type="term" value="F:RNA binding"/>
    <property type="evidence" value="ECO:0007669"/>
    <property type="project" value="InterPro"/>
</dbReference>
<dbReference type="Proteomes" id="UP000665944">
    <property type="component" value="Unassembled WGS sequence"/>
</dbReference>
<feature type="domain" description="Pseudouridine synthase RsuA/RluA-like" evidence="4">
    <location>
        <begin position="83"/>
        <end position="232"/>
    </location>
</feature>
<evidence type="ECO:0000313" key="6">
    <source>
        <dbReference type="EMBL" id="MCM5671796.1"/>
    </source>
</evidence>
<dbReference type="InterPro" id="IPR006224">
    <property type="entry name" value="PsdUridine_synth_RluA-like_CS"/>
</dbReference>
<dbReference type="GO" id="GO:0009982">
    <property type="term" value="F:pseudouridine synthase activity"/>
    <property type="evidence" value="ECO:0007669"/>
    <property type="project" value="InterPro"/>
</dbReference>
<dbReference type="Gene3D" id="3.30.2350.10">
    <property type="entry name" value="Pseudouridine synthase"/>
    <property type="match status" value="1"/>
</dbReference>
<dbReference type="PANTHER" id="PTHR21600:SF35">
    <property type="entry name" value="PSEUDOURIDINE SYNTHASE"/>
    <property type="match status" value="1"/>
</dbReference>
<comment type="catalytic activity">
    <reaction evidence="1">
        <text>a uridine in RNA = a pseudouridine in RNA</text>
        <dbReference type="Rhea" id="RHEA:48348"/>
        <dbReference type="Rhea" id="RHEA-COMP:12068"/>
        <dbReference type="Rhea" id="RHEA-COMP:12069"/>
        <dbReference type="ChEBI" id="CHEBI:65314"/>
        <dbReference type="ChEBI" id="CHEBI:65315"/>
    </reaction>
</comment>
<dbReference type="InterPro" id="IPR006145">
    <property type="entry name" value="PsdUridine_synth_RsuA/RluA"/>
</dbReference>
<keyword evidence="7" id="KW-1185">Reference proteome</keyword>
<dbReference type="GO" id="GO:0140098">
    <property type="term" value="F:catalytic activity, acting on RNA"/>
    <property type="evidence" value="ECO:0007669"/>
    <property type="project" value="UniProtKB-ARBA"/>
</dbReference>
<reference evidence="6 7" key="2">
    <citation type="submission" date="2022-06" db="EMBL/GenBank/DDBJ databases">
        <title>Staphylococcus hominis ShoR14 genome sequence.</title>
        <authorList>
            <person name="Yeo C.C."/>
            <person name="Chew C.H."/>
            <person name="Che Hamzah A.M."/>
            <person name="Al-Trad E.I."/>
        </authorList>
    </citation>
    <scope>NUCLEOTIDE SEQUENCE [LARGE SCALE GENOMIC DNA]</scope>
    <source>
        <strain evidence="6 7">ShoR14</strain>
    </source>
</reference>
<dbReference type="Pfam" id="PF00849">
    <property type="entry name" value="PseudoU_synth_2"/>
    <property type="match status" value="1"/>
</dbReference>
<name>A0A3S7GTJ3_STAHO</name>
<dbReference type="GO" id="GO:0000455">
    <property type="term" value="P:enzyme-directed rRNA pseudouridine synthesis"/>
    <property type="evidence" value="ECO:0007669"/>
    <property type="project" value="TreeGrafter"/>
</dbReference>
<dbReference type="EMBL" id="CP014567">
    <property type="protein sequence ID" value="AVI05629.1"/>
    <property type="molecule type" value="Genomic_DNA"/>
</dbReference>
<dbReference type="InterPro" id="IPR020103">
    <property type="entry name" value="PsdUridine_synth_cat_dom_sf"/>
</dbReference>
<dbReference type="EMBL" id="JAGHKT020000003">
    <property type="protein sequence ID" value="MCM5671796.1"/>
    <property type="molecule type" value="Genomic_DNA"/>
</dbReference>
<dbReference type="PANTHER" id="PTHR21600">
    <property type="entry name" value="MITOCHONDRIAL RNA PSEUDOURIDINE SYNTHASE"/>
    <property type="match status" value="1"/>
</dbReference>
<dbReference type="CDD" id="cd02869">
    <property type="entry name" value="PseudoU_synth_RluA_like"/>
    <property type="match status" value="1"/>
</dbReference>
<accession>A0A3S7GTJ3</accession>
<dbReference type="AlphaFoldDB" id="A0A3S7GTJ3"/>
<gene>
    <name evidence="5" type="ORF">AZE34_02235</name>
    <name evidence="6" type="ORF">J7T32_003305</name>
</gene>
<evidence type="ECO:0000313" key="7">
    <source>
        <dbReference type="Proteomes" id="UP000665944"/>
    </source>
</evidence>
<sequence>MKFVYHIHSEEMLKTFLQRHNYSKKTISAIKRDGALIINRQPVTVRYMLKKDDQLIVKLPEEVPSTYLRPSNKHIEILYEDTYLIIVSKPVHLNCAPSREHPHDSLIERVMYYLNHSTNKVQYVVPHIVTRLDRNTTGIVIFTKHGHLHHLMSTFEIDKRYICVCYGKTKEQSMIEAPIGRNKDSIITRCITPSGKHAKTEYKTLSSHHSASLCEVKLHTGRTHQIRVHFKHIGHPLIGDDLYDGFHPRIQTQSLQCYKVKFRHPIYNKEIEIILDYKNLEKIYQSVN</sequence>
<evidence type="ECO:0000256" key="3">
    <source>
        <dbReference type="ARBA" id="ARBA00033164"/>
    </source>
</evidence>
<proteinExistence type="predicted"/>
<organism evidence="5">
    <name type="scientific">Staphylococcus hominis</name>
    <dbReference type="NCBI Taxonomy" id="1290"/>
    <lineage>
        <taxon>Bacteria</taxon>
        <taxon>Bacillati</taxon>
        <taxon>Bacillota</taxon>
        <taxon>Bacilli</taxon>
        <taxon>Bacillales</taxon>
        <taxon>Staphylococcaceae</taxon>
        <taxon>Staphylococcus</taxon>
    </lineage>
</organism>
<evidence type="ECO:0000256" key="1">
    <source>
        <dbReference type="ARBA" id="ARBA00000073"/>
    </source>
</evidence>
<dbReference type="SUPFAM" id="SSF55120">
    <property type="entry name" value="Pseudouridine synthase"/>
    <property type="match status" value="1"/>
</dbReference>
<dbReference type="InterPro" id="IPR050188">
    <property type="entry name" value="RluA_PseudoU_synthase"/>
</dbReference>
<evidence type="ECO:0000313" key="5">
    <source>
        <dbReference type="EMBL" id="AVI05629.1"/>
    </source>
</evidence>
<dbReference type="PROSITE" id="PS01129">
    <property type="entry name" value="PSI_RLU"/>
    <property type="match status" value="1"/>
</dbReference>